<comment type="caution">
    <text evidence="12">The sequence shown here is derived from an EMBL/GenBank/DDBJ whole genome shotgun (WGS) entry which is preliminary data.</text>
</comment>
<keyword evidence="2" id="KW-0813">Transport</keyword>
<dbReference type="InterPro" id="IPR003439">
    <property type="entry name" value="ABC_transporter-like_ATP-bd"/>
</dbReference>
<keyword evidence="7 9" id="KW-0472">Membrane</keyword>
<evidence type="ECO:0000256" key="3">
    <source>
        <dbReference type="ARBA" id="ARBA00022692"/>
    </source>
</evidence>
<dbReference type="Pfam" id="PF00664">
    <property type="entry name" value="ABC_membrane"/>
    <property type="match status" value="1"/>
</dbReference>
<feature type="transmembrane region" description="Helical" evidence="9">
    <location>
        <begin position="149"/>
        <end position="178"/>
    </location>
</feature>
<evidence type="ECO:0000256" key="6">
    <source>
        <dbReference type="ARBA" id="ARBA00022989"/>
    </source>
</evidence>
<name>A0A844G3D1_9BACT</name>
<comment type="subcellular location">
    <subcellularLocation>
        <location evidence="1">Cell membrane</location>
        <topology evidence="1">Multi-pass membrane protein</topology>
    </subcellularLocation>
</comment>
<dbReference type="PANTHER" id="PTHR43394">
    <property type="entry name" value="ATP-DEPENDENT PERMEASE MDL1, MITOCHONDRIAL"/>
    <property type="match status" value="1"/>
</dbReference>
<evidence type="ECO:0000313" key="12">
    <source>
        <dbReference type="EMBL" id="MST97432.1"/>
    </source>
</evidence>
<dbReference type="Proteomes" id="UP000435649">
    <property type="component" value="Unassembled WGS sequence"/>
</dbReference>
<feature type="region of interest" description="Disordered" evidence="8">
    <location>
        <begin position="579"/>
        <end position="599"/>
    </location>
</feature>
<feature type="transmembrane region" description="Helical" evidence="9">
    <location>
        <begin position="21"/>
        <end position="48"/>
    </location>
</feature>
<evidence type="ECO:0000256" key="1">
    <source>
        <dbReference type="ARBA" id="ARBA00004651"/>
    </source>
</evidence>
<keyword evidence="5 12" id="KW-0067">ATP-binding</keyword>
<dbReference type="InterPro" id="IPR017871">
    <property type="entry name" value="ABC_transporter-like_CS"/>
</dbReference>
<dbReference type="EMBL" id="VUNS01000010">
    <property type="protein sequence ID" value="MST97432.1"/>
    <property type="molecule type" value="Genomic_DNA"/>
</dbReference>
<sequence>MSTKDTHKFKELYRFVKPYQTMLTVAAVFHVVCTCLGLLMPLVLKIIIDKALGGSDLSLLYVLLAGVILLYWVRAFFFYTCNYLTYYPIHRMLLDLRVKLFKHLQSLSLRFYQEYRTGKLISNILTDVAALQSMISTVIVGIASNLFSLLFVGVMLVVLSPTLSLICLVVLPVVYLVFSRFRKILRERSMMLREHMSEVSANLAEVINGIKVVKSFGKERSENRSFMERLKPTFDMSLKLSMRGFMLNIVMDQISIYTSVAVLGFGGYLVSQGRMTLGELVAFYTYMQMFFGPVVQLTGFAPAISEGAVSAERLLTLMAYVPEIKEREHAIHMYHAKGHVRFENVSFGYAPNRMVLQEFDLDVEPGLKVALVGPSGSGKSTIASLLMRFFDVTNGRILLDGEDIRDLSLDSLRRNVGIVLQESFLFSGTIEENIRYGKQETSFEEVVEAAKMANAYEFIRELPLGFRTEVGENGVSLSGGQKQRIAIARTVLHNPSVLILDEATSALDTISEAVVQQALDKLMANRTTIIIAHRLSTVRNADRIVVLKDGRIAQSGRHEELLCQDGPYRRLYAMQLKEQKEQDSPNYAAGRFGLEDPEE</sequence>
<dbReference type="PROSITE" id="PS00211">
    <property type="entry name" value="ABC_TRANSPORTER_1"/>
    <property type="match status" value="1"/>
</dbReference>
<evidence type="ECO:0000256" key="2">
    <source>
        <dbReference type="ARBA" id="ARBA00022448"/>
    </source>
</evidence>
<evidence type="ECO:0000259" key="10">
    <source>
        <dbReference type="PROSITE" id="PS50893"/>
    </source>
</evidence>
<keyword evidence="6 9" id="KW-1133">Transmembrane helix</keyword>
<feature type="domain" description="ABC transporter" evidence="10">
    <location>
        <begin position="340"/>
        <end position="574"/>
    </location>
</feature>
<dbReference type="Gene3D" id="1.20.1560.10">
    <property type="entry name" value="ABC transporter type 1, transmembrane domain"/>
    <property type="match status" value="1"/>
</dbReference>
<dbReference type="PROSITE" id="PS50893">
    <property type="entry name" value="ABC_TRANSPORTER_2"/>
    <property type="match status" value="1"/>
</dbReference>
<dbReference type="InterPro" id="IPR003593">
    <property type="entry name" value="AAA+_ATPase"/>
</dbReference>
<dbReference type="GO" id="GO:0015421">
    <property type="term" value="F:ABC-type oligopeptide transporter activity"/>
    <property type="evidence" value="ECO:0007669"/>
    <property type="project" value="TreeGrafter"/>
</dbReference>
<dbReference type="SMART" id="SM00382">
    <property type="entry name" value="AAA"/>
    <property type="match status" value="1"/>
</dbReference>
<dbReference type="GO" id="GO:0016887">
    <property type="term" value="F:ATP hydrolysis activity"/>
    <property type="evidence" value="ECO:0007669"/>
    <property type="project" value="InterPro"/>
</dbReference>
<evidence type="ECO:0000256" key="7">
    <source>
        <dbReference type="ARBA" id="ARBA00023136"/>
    </source>
</evidence>
<dbReference type="SUPFAM" id="SSF90123">
    <property type="entry name" value="ABC transporter transmembrane region"/>
    <property type="match status" value="1"/>
</dbReference>
<dbReference type="InterPro" id="IPR036640">
    <property type="entry name" value="ABC1_TM_sf"/>
</dbReference>
<evidence type="ECO:0000256" key="4">
    <source>
        <dbReference type="ARBA" id="ARBA00022741"/>
    </source>
</evidence>
<evidence type="ECO:0000313" key="13">
    <source>
        <dbReference type="Proteomes" id="UP000435649"/>
    </source>
</evidence>
<keyword evidence="13" id="KW-1185">Reference proteome</keyword>
<dbReference type="Gene3D" id="3.40.50.300">
    <property type="entry name" value="P-loop containing nucleotide triphosphate hydrolases"/>
    <property type="match status" value="1"/>
</dbReference>
<evidence type="ECO:0000256" key="8">
    <source>
        <dbReference type="SAM" id="MobiDB-lite"/>
    </source>
</evidence>
<dbReference type="RefSeq" id="WP_106055399.1">
    <property type="nucleotide sequence ID" value="NZ_CALXOB010000043.1"/>
</dbReference>
<feature type="transmembrane region" description="Helical" evidence="9">
    <location>
        <begin position="60"/>
        <end position="84"/>
    </location>
</feature>
<dbReference type="GO" id="GO:0005524">
    <property type="term" value="F:ATP binding"/>
    <property type="evidence" value="ECO:0007669"/>
    <property type="project" value="UniProtKB-KW"/>
</dbReference>
<keyword evidence="3 9" id="KW-0812">Transmembrane</keyword>
<evidence type="ECO:0000259" key="11">
    <source>
        <dbReference type="PROSITE" id="PS50929"/>
    </source>
</evidence>
<proteinExistence type="predicted"/>
<dbReference type="GO" id="GO:0005886">
    <property type="term" value="C:plasma membrane"/>
    <property type="evidence" value="ECO:0007669"/>
    <property type="project" value="UniProtKB-SubCell"/>
</dbReference>
<dbReference type="PROSITE" id="PS50929">
    <property type="entry name" value="ABC_TM1F"/>
    <property type="match status" value="1"/>
</dbReference>
<dbReference type="Pfam" id="PF00005">
    <property type="entry name" value="ABC_tran"/>
    <property type="match status" value="1"/>
</dbReference>
<gene>
    <name evidence="12" type="ORF">FYJ85_10305</name>
</gene>
<dbReference type="PANTHER" id="PTHR43394:SF1">
    <property type="entry name" value="ATP-BINDING CASSETTE SUB-FAMILY B MEMBER 10, MITOCHONDRIAL"/>
    <property type="match status" value="1"/>
</dbReference>
<evidence type="ECO:0000256" key="9">
    <source>
        <dbReference type="SAM" id="Phobius"/>
    </source>
</evidence>
<dbReference type="InterPro" id="IPR011527">
    <property type="entry name" value="ABC1_TM_dom"/>
</dbReference>
<feature type="transmembrane region" description="Helical" evidence="9">
    <location>
        <begin position="120"/>
        <end position="143"/>
    </location>
</feature>
<feature type="domain" description="ABC transmembrane type-1" evidence="11">
    <location>
        <begin position="25"/>
        <end position="306"/>
    </location>
</feature>
<dbReference type="InterPro" id="IPR027417">
    <property type="entry name" value="P-loop_NTPase"/>
</dbReference>
<feature type="transmembrane region" description="Helical" evidence="9">
    <location>
        <begin position="245"/>
        <end position="269"/>
    </location>
</feature>
<protein>
    <submittedName>
        <fullName evidence="12">ABC transporter ATP-binding protein</fullName>
    </submittedName>
</protein>
<dbReference type="CDD" id="cd07346">
    <property type="entry name" value="ABC_6TM_exporters"/>
    <property type="match status" value="1"/>
</dbReference>
<dbReference type="SUPFAM" id="SSF52540">
    <property type="entry name" value="P-loop containing nucleoside triphosphate hydrolases"/>
    <property type="match status" value="1"/>
</dbReference>
<accession>A0A844G3D1</accession>
<dbReference type="FunFam" id="3.40.50.300:FF:000287">
    <property type="entry name" value="Multidrug ABC transporter ATP-binding protein"/>
    <property type="match status" value="1"/>
</dbReference>
<keyword evidence="4" id="KW-0547">Nucleotide-binding</keyword>
<organism evidence="12 13">
    <name type="scientific">Victivallis lenta</name>
    <dbReference type="NCBI Taxonomy" id="2606640"/>
    <lineage>
        <taxon>Bacteria</taxon>
        <taxon>Pseudomonadati</taxon>
        <taxon>Lentisphaerota</taxon>
        <taxon>Lentisphaeria</taxon>
        <taxon>Victivallales</taxon>
        <taxon>Victivallaceae</taxon>
        <taxon>Victivallis</taxon>
    </lineage>
</organism>
<dbReference type="AlphaFoldDB" id="A0A844G3D1"/>
<dbReference type="InterPro" id="IPR039421">
    <property type="entry name" value="Type_1_exporter"/>
</dbReference>
<reference evidence="12 13" key="1">
    <citation type="submission" date="2019-08" db="EMBL/GenBank/DDBJ databases">
        <title>In-depth cultivation of the pig gut microbiome towards novel bacterial diversity and tailored functional studies.</title>
        <authorList>
            <person name="Wylensek D."/>
            <person name="Hitch T.C.A."/>
            <person name="Clavel T."/>
        </authorList>
    </citation>
    <scope>NUCLEOTIDE SEQUENCE [LARGE SCALE GENOMIC DNA]</scope>
    <source>
        <strain evidence="12 13">BBE-744-WT-12</strain>
    </source>
</reference>
<evidence type="ECO:0000256" key="5">
    <source>
        <dbReference type="ARBA" id="ARBA00022840"/>
    </source>
</evidence>